<feature type="non-terminal residue" evidence="1">
    <location>
        <position position="1"/>
    </location>
</feature>
<dbReference type="Proteomes" id="UP001057375">
    <property type="component" value="Unassembled WGS sequence"/>
</dbReference>
<dbReference type="EMBL" id="BQXS01005542">
    <property type="protein sequence ID" value="GKT37963.1"/>
    <property type="molecule type" value="Genomic_DNA"/>
</dbReference>
<evidence type="ECO:0000313" key="1">
    <source>
        <dbReference type="EMBL" id="GKT37963.1"/>
    </source>
</evidence>
<accession>A0ABQ5L1Y1</accession>
<reference evidence="1" key="1">
    <citation type="submission" date="2022-03" db="EMBL/GenBank/DDBJ databases">
        <title>Draft genome sequence of Aduncisulcus paluster, a free-living microaerophilic Fornicata.</title>
        <authorList>
            <person name="Yuyama I."/>
            <person name="Kume K."/>
            <person name="Tamura T."/>
            <person name="Inagaki Y."/>
            <person name="Hashimoto T."/>
        </authorList>
    </citation>
    <scope>NUCLEOTIDE SEQUENCE</scope>
    <source>
        <strain evidence="1">NY0171</strain>
    </source>
</reference>
<proteinExistence type="predicted"/>
<gene>
    <name evidence="1" type="ORF">ADUPG1_003901</name>
</gene>
<evidence type="ECO:0000313" key="2">
    <source>
        <dbReference type="Proteomes" id="UP001057375"/>
    </source>
</evidence>
<name>A0ABQ5L1Y1_9EUKA</name>
<protein>
    <submittedName>
        <fullName evidence="1">Uncharacterized protein</fullName>
    </submittedName>
</protein>
<keyword evidence="2" id="KW-1185">Reference proteome</keyword>
<comment type="caution">
    <text evidence="1">The sequence shown here is derived from an EMBL/GenBank/DDBJ whole genome shotgun (WGS) entry which is preliminary data.</text>
</comment>
<organism evidence="1 2">
    <name type="scientific">Aduncisulcus paluster</name>
    <dbReference type="NCBI Taxonomy" id="2918883"/>
    <lineage>
        <taxon>Eukaryota</taxon>
        <taxon>Metamonada</taxon>
        <taxon>Carpediemonas-like organisms</taxon>
        <taxon>Aduncisulcus</taxon>
    </lineage>
</organism>
<sequence length="142" mass="15775">SLLADLWSHALTPSSCPNTSHWRSLSSPGVPSLTYTHAPLVSHIPIHSHTLTYALGVTRPYTLTYTHIHSHAPWCHLTDSLGHFPFTSHIPLVFTHIPLVFTHIPLVFTHIPLVFTHIAVRDFTSVFLVIAKPHSFGSRPGV</sequence>